<dbReference type="EMBL" id="JH921448">
    <property type="protein sequence ID" value="EKD13857.1"/>
    <property type="molecule type" value="Genomic_DNA"/>
</dbReference>
<dbReference type="AlphaFoldDB" id="K1WNC9"/>
<gene>
    <name evidence="2" type="ORF">MBM_08058</name>
</gene>
<protein>
    <submittedName>
        <fullName evidence="2">Uncharacterized protein</fullName>
    </submittedName>
</protein>
<feature type="compositionally biased region" description="Polar residues" evidence="1">
    <location>
        <begin position="31"/>
        <end position="43"/>
    </location>
</feature>
<feature type="region of interest" description="Disordered" evidence="1">
    <location>
        <begin position="25"/>
        <end position="44"/>
    </location>
</feature>
<evidence type="ECO:0000313" key="2">
    <source>
        <dbReference type="EMBL" id="EKD13857.1"/>
    </source>
</evidence>
<dbReference type="InParanoid" id="K1WNC9"/>
<organism evidence="2 3">
    <name type="scientific">Marssonina brunnea f. sp. multigermtubi (strain MB_m1)</name>
    <name type="common">Marssonina leaf spot fungus</name>
    <dbReference type="NCBI Taxonomy" id="1072389"/>
    <lineage>
        <taxon>Eukaryota</taxon>
        <taxon>Fungi</taxon>
        <taxon>Dikarya</taxon>
        <taxon>Ascomycota</taxon>
        <taxon>Pezizomycotina</taxon>
        <taxon>Leotiomycetes</taxon>
        <taxon>Helotiales</taxon>
        <taxon>Drepanopezizaceae</taxon>
        <taxon>Drepanopeziza</taxon>
    </lineage>
</organism>
<name>K1WNC9_MARBU</name>
<accession>K1WNC9</accession>
<dbReference type="HOGENOM" id="CLU_1960040_0_0_1"/>
<dbReference type="KEGG" id="mbe:MBM_08058"/>
<dbReference type="Proteomes" id="UP000006753">
    <property type="component" value="Unassembled WGS sequence"/>
</dbReference>
<keyword evidence="3" id="KW-1185">Reference proteome</keyword>
<reference evidence="2 3" key="1">
    <citation type="journal article" date="2012" name="BMC Genomics">
        <title>Sequencing the genome of Marssonina brunnea reveals fungus-poplar co-evolution.</title>
        <authorList>
            <person name="Zhu S."/>
            <person name="Cao Y.-Z."/>
            <person name="Jiang C."/>
            <person name="Tan B.-Y."/>
            <person name="Wang Z."/>
            <person name="Feng S."/>
            <person name="Zhang L."/>
            <person name="Su X.-H."/>
            <person name="Brejova B."/>
            <person name="Vinar T."/>
            <person name="Xu M."/>
            <person name="Wang M.-X."/>
            <person name="Zhang S.-G."/>
            <person name="Huang M.-R."/>
            <person name="Wu R."/>
            <person name="Zhou Y."/>
        </authorList>
    </citation>
    <scope>NUCLEOTIDE SEQUENCE [LARGE SCALE GENOMIC DNA]</scope>
    <source>
        <strain evidence="2 3">MB_m1</strain>
    </source>
</reference>
<sequence>MRQTKRVSLGNEYNTFDSTYSDTYSETSTSAFGNTSRNPSSGTAIPRSKELLEIDSRRTSIYVMTAILFDDEIKLNGLLGDENDVAYCLVLRHDSTICQQEQALDNFREMGLEDTEQNFGMGFVGITG</sequence>
<proteinExistence type="predicted"/>
<evidence type="ECO:0000313" key="3">
    <source>
        <dbReference type="Proteomes" id="UP000006753"/>
    </source>
</evidence>
<evidence type="ECO:0000256" key="1">
    <source>
        <dbReference type="SAM" id="MobiDB-lite"/>
    </source>
</evidence>